<dbReference type="VEuPathDB" id="FungiDB:RhiirA1_532115"/>
<evidence type="ECO:0000256" key="1">
    <source>
        <dbReference type="SAM" id="Coils"/>
    </source>
</evidence>
<gene>
    <name evidence="2" type="ORF">RhiirA4_504386</name>
</gene>
<keyword evidence="3" id="KW-1185">Reference proteome</keyword>
<dbReference type="EMBL" id="LLXI01000187">
    <property type="protein sequence ID" value="PKY42232.1"/>
    <property type="molecule type" value="Genomic_DNA"/>
</dbReference>
<name>A0A2I1G6J7_9GLOM</name>
<accession>A0A2I1G6J7</accession>
<dbReference type="PANTHER" id="PTHR37508:SF1">
    <property type="entry name" value="TRANSMEMBRANE PROTEIN"/>
    <property type="match status" value="1"/>
</dbReference>
<dbReference type="VEuPathDB" id="FungiDB:FUN_004672"/>
<dbReference type="VEuPathDB" id="FungiDB:RhiirFUN_006828"/>
<comment type="caution">
    <text evidence="2">The sequence shown here is derived from an EMBL/GenBank/DDBJ whole genome shotgun (WGS) entry which is preliminary data.</text>
</comment>
<reference evidence="2 3" key="1">
    <citation type="submission" date="2015-10" db="EMBL/GenBank/DDBJ databases">
        <title>Genome analyses suggest a sexual origin of heterokaryosis in a supposedly ancient asexual fungus.</title>
        <authorList>
            <person name="Ropars J."/>
            <person name="Sedzielewska K."/>
            <person name="Noel J."/>
            <person name="Charron P."/>
            <person name="Farinelli L."/>
            <person name="Marton T."/>
            <person name="Kruger M."/>
            <person name="Pelin A."/>
            <person name="Brachmann A."/>
            <person name="Corradi N."/>
        </authorList>
    </citation>
    <scope>NUCLEOTIDE SEQUENCE [LARGE SCALE GENOMIC DNA]</scope>
    <source>
        <strain evidence="2 3">A4</strain>
    </source>
</reference>
<organism evidence="2 3">
    <name type="scientific">Rhizophagus irregularis</name>
    <dbReference type="NCBI Taxonomy" id="588596"/>
    <lineage>
        <taxon>Eukaryota</taxon>
        <taxon>Fungi</taxon>
        <taxon>Fungi incertae sedis</taxon>
        <taxon>Mucoromycota</taxon>
        <taxon>Glomeromycotina</taxon>
        <taxon>Glomeromycetes</taxon>
        <taxon>Glomerales</taxon>
        <taxon>Glomeraceae</taxon>
        <taxon>Rhizophagus</taxon>
    </lineage>
</organism>
<dbReference type="AlphaFoldDB" id="A0A2I1G6J7"/>
<dbReference type="OrthoDB" id="2349703at2759"/>
<evidence type="ECO:0000313" key="3">
    <source>
        <dbReference type="Proteomes" id="UP000234323"/>
    </source>
</evidence>
<keyword evidence="1" id="KW-0175">Coiled coil</keyword>
<feature type="coiled-coil region" evidence="1">
    <location>
        <begin position="398"/>
        <end position="454"/>
    </location>
</feature>
<proteinExistence type="predicted"/>
<sequence>MTETQIEVVTNKQHEVFNLLELPDPKSQLIRKECLNIKKDASFENLTSDFAKLTDLIRLAENGAYDHCEIQIQIRDIGRIITQLAGDTSVAILAFEKTSEEMAENWKIIYEYLLSSFEDEALIMLGSIKELNENMLNISVKLKGETKLAAEKVKNISNAANKHKQEVINNCKTKEALLSEKVAAEKRLGNLETEIEVITKNVEKAEKSAYRWGIVNMFVPFPIKKYQNAQELADSERKEKQRLIEEHRSQIAARREANEKIATFSLSLLNCKTQSVLATEVIKSLDHAFSALNNIEGIIEAARIYWEKMYTRSKQFSNQNIDRIIKNGVKKDNESKQNLYRSPTFKRQTVKEYAKCIALKETCLEYKKLMEKNHINLIKYLKEHSSREQSISIVKNLSEKLFKETEITKENLRREEEELNEQEANLDYDIQANIENTELNLNELNDLIMQSRDLK</sequence>
<evidence type="ECO:0000313" key="2">
    <source>
        <dbReference type="EMBL" id="PKY42232.1"/>
    </source>
</evidence>
<dbReference type="Proteomes" id="UP000234323">
    <property type="component" value="Unassembled WGS sequence"/>
</dbReference>
<protein>
    <submittedName>
        <fullName evidence="2">Uncharacterized protein</fullName>
    </submittedName>
</protein>
<feature type="coiled-coil region" evidence="1">
    <location>
        <begin position="174"/>
        <end position="246"/>
    </location>
</feature>
<dbReference type="PANTHER" id="PTHR37508">
    <property type="entry name" value="TRANSMEMBRANE PROTEIN"/>
    <property type="match status" value="1"/>
</dbReference>